<evidence type="ECO:0000256" key="2">
    <source>
        <dbReference type="ARBA" id="ARBA00005810"/>
    </source>
</evidence>
<feature type="domain" description="7,8-dihydro-6-hydroxymethylpterin-pyrophosphokinase" evidence="13">
    <location>
        <begin position="5"/>
        <end position="134"/>
    </location>
</feature>
<evidence type="ECO:0000256" key="11">
    <source>
        <dbReference type="ARBA" id="ARBA00029766"/>
    </source>
</evidence>
<gene>
    <name evidence="14" type="ORF">GGQ57_004760</name>
</gene>
<name>A0ABR6KTI5_9BACT</name>
<dbReference type="EMBL" id="JACHOC010000012">
    <property type="protein sequence ID" value="MBB4624815.1"/>
    <property type="molecule type" value="Genomic_DNA"/>
</dbReference>
<evidence type="ECO:0000313" key="15">
    <source>
        <dbReference type="Proteomes" id="UP000533637"/>
    </source>
</evidence>
<evidence type="ECO:0000256" key="4">
    <source>
        <dbReference type="ARBA" id="ARBA00016218"/>
    </source>
</evidence>
<dbReference type="EC" id="2.7.6.3" evidence="3"/>
<protein>
    <recommendedName>
        <fullName evidence="4">2-amino-4-hydroxy-6-hydroxymethyldihydropteridine pyrophosphokinase</fullName>
        <ecNumber evidence="3">2.7.6.3</ecNumber>
    </recommendedName>
    <alternativeName>
        <fullName evidence="11">6-hydroxymethyl-7,8-dihydropterin pyrophosphokinase</fullName>
    </alternativeName>
    <alternativeName>
        <fullName evidence="12">7,8-dihydro-6-hydroxymethylpterin-pyrophosphokinase</fullName>
    </alternativeName>
</protein>
<evidence type="ECO:0000256" key="7">
    <source>
        <dbReference type="ARBA" id="ARBA00022777"/>
    </source>
</evidence>
<evidence type="ECO:0000256" key="10">
    <source>
        <dbReference type="ARBA" id="ARBA00029409"/>
    </source>
</evidence>
<dbReference type="PANTHER" id="PTHR43071">
    <property type="entry name" value="2-AMINO-4-HYDROXY-6-HYDROXYMETHYLDIHYDROPTERIDINE PYROPHOSPHOKINASE"/>
    <property type="match status" value="1"/>
</dbReference>
<comment type="pathway">
    <text evidence="1">Cofactor biosynthesis; tetrahydrofolate biosynthesis; 2-amino-4-hydroxy-6-hydroxymethyl-7,8-dihydropteridine diphosphate from 7,8-dihydroneopterin triphosphate: step 4/4.</text>
</comment>
<comment type="caution">
    <text evidence="14">The sequence shown here is derived from an EMBL/GenBank/DDBJ whole genome shotgun (WGS) entry which is preliminary data.</text>
</comment>
<dbReference type="Gene3D" id="3.30.70.560">
    <property type="entry name" value="7,8-Dihydro-6-hydroxymethylpterin-pyrophosphokinase HPPK"/>
    <property type="match status" value="1"/>
</dbReference>
<dbReference type="InterPro" id="IPR035907">
    <property type="entry name" value="Hppk_sf"/>
</dbReference>
<sequence>MAIAYLALGTNIGNKRRNMITATALLAERVGDVLALSGFYETEPWGFQSENTFLNAALQLETSLSPLGLLEATQQIEVEMGRTQKSNGTYHDRIIDIDILLYDDLILQTPELTLPHPLMQDRRFVMEPLLEIAPNVVHPVFKKTVVSLMRERNIL</sequence>
<evidence type="ECO:0000256" key="3">
    <source>
        <dbReference type="ARBA" id="ARBA00013253"/>
    </source>
</evidence>
<evidence type="ECO:0000256" key="9">
    <source>
        <dbReference type="ARBA" id="ARBA00022909"/>
    </source>
</evidence>
<comment type="similarity">
    <text evidence="2">Belongs to the HPPK family.</text>
</comment>
<dbReference type="NCBIfam" id="TIGR01498">
    <property type="entry name" value="folK"/>
    <property type="match status" value="1"/>
</dbReference>
<evidence type="ECO:0000256" key="5">
    <source>
        <dbReference type="ARBA" id="ARBA00022679"/>
    </source>
</evidence>
<evidence type="ECO:0000259" key="13">
    <source>
        <dbReference type="Pfam" id="PF01288"/>
    </source>
</evidence>
<dbReference type="PANTHER" id="PTHR43071:SF1">
    <property type="entry name" value="2-AMINO-4-HYDROXY-6-HYDROXYMETHYLDIHYDROPTERIDINE PYROPHOSPHOKINASE"/>
    <property type="match status" value="1"/>
</dbReference>
<keyword evidence="8" id="KW-0067">ATP-binding</keyword>
<dbReference type="Pfam" id="PF01288">
    <property type="entry name" value="HPPK"/>
    <property type="match status" value="1"/>
</dbReference>
<dbReference type="InterPro" id="IPR000550">
    <property type="entry name" value="Hppk"/>
</dbReference>
<comment type="function">
    <text evidence="10">Catalyzes the transfer of pyrophosphate from adenosine triphosphate (ATP) to 6-hydroxymethyl-7,8-dihydropterin, an enzymatic step in folate biosynthesis pathway.</text>
</comment>
<dbReference type="RefSeq" id="WP_183672322.1">
    <property type="nucleotide sequence ID" value="NZ_BMPB01000016.1"/>
</dbReference>
<organism evidence="14 15">
    <name type="scientific">Parabacteroides faecis</name>
    <dbReference type="NCBI Taxonomy" id="1217282"/>
    <lineage>
        <taxon>Bacteria</taxon>
        <taxon>Pseudomonadati</taxon>
        <taxon>Bacteroidota</taxon>
        <taxon>Bacteroidia</taxon>
        <taxon>Bacteroidales</taxon>
        <taxon>Tannerellaceae</taxon>
        <taxon>Parabacteroides</taxon>
    </lineage>
</organism>
<dbReference type="Proteomes" id="UP000533637">
    <property type="component" value="Unassembled WGS sequence"/>
</dbReference>
<keyword evidence="5 14" id="KW-0808">Transferase</keyword>
<evidence type="ECO:0000256" key="1">
    <source>
        <dbReference type="ARBA" id="ARBA00005051"/>
    </source>
</evidence>
<reference evidence="14 15" key="1">
    <citation type="submission" date="2020-08" db="EMBL/GenBank/DDBJ databases">
        <title>Genomic Encyclopedia of Type Strains, Phase IV (KMG-IV): sequencing the most valuable type-strain genomes for metagenomic binning, comparative biology and taxonomic classification.</title>
        <authorList>
            <person name="Goeker M."/>
        </authorList>
    </citation>
    <scope>NUCLEOTIDE SEQUENCE [LARGE SCALE GENOMIC DNA]</scope>
    <source>
        <strain evidence="14 15">DSM 102983</strain>
    </source>
</reference>
<dbReference type="GO" id="GO:0003848">
    <property type="term" value="F:2-amino-4-hydroxy-6-hydroxymethyldihydropteridine diphosphokinase activity"/>
    <property type="evidence" value="ECO:0007669"/>
    <property type="project" value="UniProtKB-EC"/>
</dbReference>
<keyword evidence="15" id="KW-1185">Reference proteome</keyword>
<keyword evidence="6" id="KW-0547">Nucleotide-binding</keyword>
<accession>A0ABR6KTI5</accession>
<dbReference type="SUPFAM" id="SSF55083">
    <property type="entry name" value="6-hydroxymethyl-7,8-dihydropterin pyrophosphokinase, HPPK"/>
    <property type="match status" value="1"/>
</dbReference>
<dbReference type="CDD" id="cd00483">
    <property type="entry name" value="HPPK"/>
    <property type="match status" value="1"/>
</dbReference>
<evidence type="ECO:0000256" key="8">
    <source>
        <dbReference type="ARBA" id="ARBA00022840"/>
    </source>
</evidence>
<keyword evidence="7" id="KW-0418">Kinase</keyword>
<evidence type="ECO:0000256" key="12">
    <source>
        <dbReference type="ARBA" id="ARBA00033413"/>
    </source>
</evidence>
<proteinExistence type="inferred from homology"/>
<evidence type="ECO:0000313" key="14">
    <source>
        <dbReference type="EMBL" id="MBB4624815.1"/>
    </source>
</evidence>
<evidence type="ECO:0000256" key="6">
    <source>
        <dbReference type="ARBA" id="ARBA00022741"/>
    </source>
</evidence>
<keyword evidence="9" id="KW-0289">Folate biosynthesis</keyword>